<accession>A0AAE6ZCZ3</accession>
<evidence type="ECO:0000313" key="2">
    <source>
        <dbReference type="EMBL" id="QJB29930.1"/>
    </source>
</evidence>
<dbReference type="KEGG" id="coy:HF329_00840"/>
<dbReference type="AlphaFoldDB" id="A0AAE6ZCZ3"/>
<dbReference type="Proteomes" id="UP000502421">
    <property type="component" value="Chromosome"/>
</dbReference>
<feature type="region of interest" description="Disordered" evidence="1">
    <location>
        <begin position="378"/>
        <end position="410"/>
    </location>
</feature>
<evidence type="ECO:0000313" key="3">
    <source>
        <dbReference type="Proteomes" id="UP000502421"/>
    </source>
</evidence>
<evidence type="ECO:0000256" key="1">
    <source>
        <dbReference type="SAM" id="MobiDB-lite"/>
    </source>
</evidence>
<proteinExistence type="predicted"/>
<name>A0AAE6ZCZ3_9BACT</name>
<feature type="compositionally biased region" description="Basic and acidic residues" evidence="1">
    <location>
        <begin position="378"/>
        <end position="401"/>
    </location>
</feature>
<sequence>MSESVVDMAFHGGKPAIVSFHPLDVIDQYLVFRHTHPGHQVYEIGHEFSIVGRSTDLMDAYDCLLKSPKNEDVGRRDILDYTIIATYKHRPLELDFDGDPIDSTGLRVGGLYYEYNTDTRSRSWEFSEAYNPCKPIVLYDPDDFYSRRRGFRDIDPIYLHRENDRAMNEKVFEYHKNDLRSRGIGDALDDALKIMLEKGEKQGTLYHTQKFGEDLCVSSFHYNKSNRADSDLVFLNQIELLVKPKIGEIQRQTFEIDKDSARVTVKNLYNAMQGRSFLANKDTNEWAYQDFKQTDKHGNHPLVTVKGYDIQTVTGRYDIDQLKNPEEAQILHASLERGNRQMVSVNEKRFFISALPQHDTLRVYKENLQQTTVEALKEAAQEKQKNDQAPDQSIAKDDKALKNNRGQSIS</sequence>
<dbReference type="EMBL" id="CP051205">
    <property type="protein sequence ID" value="QJB29930.1"/>
    <property type="molecule type" value="Genomic_DNA"/>
</dbReference>
<reference evidence="3" key="1">
    <citation type="submission" date="2020-04" db="EMBL/GenBank/DDBJ databases">
        <authorList>
            <person name="Kittiwongwattana C."/>
        </authorList>
    </citation>
    <scope>NUCLEOTIDE SEQUENCE [LARGE SCALE GENOMIC DNA]</scope>
    <source>
        <strain evidence="3">1310</strain>
    </source>
</reference>
<protein>
    <submittedName>
        <fullName evidence="2">Uncharacterized protein</fullName>
    </submittedName>
</protein>
<dbReference type="RefSeq" id="WP_168802218.1">
    <property type="nucleotide sequence ID" value="NZ_CP051205.1"/>
</dbReference>
<gene>
    <name evidence="2" type="ORF">HF329_00840</name>
</gene>
<organism evidence="2 3">
    <name type="scientific">Chitinophaga oryzae</name>
    <dbReference type="NCBI Taxonomy" id="2725414"/>
    <lineage>
        <taxon>Bacteria</taxon>
        <taxon>Pseudomonadati</taxon>
        <taxon>Bacteroidota</taxon>
        <taxon>Chitinophagia</taxon>
        <taxon>Chitinophagales</taxon>
        <taxon>Chitinophagaceae</taxon>
        <taxon>Chitinophaga</taxon>
    </lineage>
</organism>